<feature type="compositionally biased region" description="Low complexity" evidence="1">
    <location>
        <begin position="306"/>
        <end position="346"/>
    </location>
</feature>
<dbReference type="Pfam" id="PF22936">
    <property type="entry name" value="Pol_BBD"/>
    <property type="match status" value="1"/>
</dbReference>
<gene>
    <name evidence="3" type="ORF">KIW84_044277</name>
</gene>
<dbReference type="Gramene" id="Psat04G0427700-T1">
    <property type="protein sequence ID" value="KAI5420420.1"/>
    <property type="gene ID" value="KIW84_044277"/>
</dbReference>
<comment type="caution">
    <text evidence="3">The sequence shown here is derived from an EMBL/GenBank/DDBJ whole genome shotgun (WGS) entry which is preliminary data.</text>
</comment>
<feature type="compositionally biased region" description="Polar residues" evidence="1">
    <location>
        <begin position="354"/>
        <end position="367"/>
    </location>
</feature>
<dbReference type="EMBL" id="JAMSHJ010000004">
    <property type="protein sequence ID" value="KAI5420420.1"/>
    <property type="molecule type" value="Genomic_DNA"/>
</dbReference>
<dbReference type="InterPro" id="IPR054722">
    <property type="entry name" value="PolX-like_BBD"/>
</dbReference>
<sequence>MEVAASVNLTQANSQTDTDVSNAKIIEQGVQGANFSFSPRGGRAGGRSGGRGHGRGSLLVDLTLYRQYLTPGHVLTINLGLLYYPLPTPQQMSAPQAVPNAMLTNTGPAQSNSWFPDSGASFHVTNASQNIQQSTPFEGPDQIFIGNGEGLRIHSSGSSSFLSQFKPSTSLVLHNLLHVPSITKNLTSASSEILLQCRVGKDGLYEFPHLQLIQPPKSSQVSCLALALSIPASSLNSSTGTRFSNSNQNVSESNSCNSHLTWHLRLGHPNPHTMKLVLEQFPPLTEPPVNSSSSTHPIPCQTAAEPISSNSAPSLSSGSASPASVPSMANTQHNSPTSQSSSYVSPPRDPTLQPLPNNSHPMTTRTKSGVPLPCLNPSVFLKVHILTKPLSNSRFLELRSKLNLTASSPPMRLELVREY</sequence>
<organism evidence="3 4">
    <name type="scientific">Pisum sativum</name>
    <name type="common">Garden pea</name>
    <name type="synonym">Lathyrus oleraceus</name>
    <dbReference type="NCBI Taxonomy" id="3888"/>
    <lineage>
        <taxon>Eukaryota</taxon>
        <taxon>Viridiplantae</taxon>
        <taxon>Streptophyta</taxon>
        <taxon>Embryophyta</taxon>
        <taxon>Tracheophyta</taxon>
        <taxon>Spermatophyta</taxon>
        <taxon>Magnoliopsida</taxon>
        <taxon>eudicotyledons</taxon>
        <taxon>Gunneridae</taxon>
        <taxon>Pentapetalae</taxon>
        <taxon>rosids</taxon>
        <taxon>fabids</taxon>
        <taxon>Fabales</taxon>
        <taxon>Fabaceae</taxon>
        <taxon>Papilionoideae</taxon>
        <taxon>50 kb inversion clade</taxon>
        <taxon>NPAAA clade</taxon>
        <taxon>Hologalegina</taxon>
        <taxon>IRL clade</taxon>
        <taxon>Fabeae</taxon>
        <taxon>Lathyrus</taxon>
    </lineage>
</organism>
<evidence type="ECO:0000313" key="3">
    <source>
        <dbReference type="EMBL" id="KAI5420420.1"/>
    </source>
</evidence>
<protein>
    <recommendedName>
        <fullName evidence="2">Retrovirus-related Pol polyprotein from transposon TNT 1-94-like beta-barrel domain-containing protein</fullName>
    </recommendedName>
</protein>
<reference evidence="3 4" key="1">
    <citation type="journal article" date="2022" name="Nat. Genet.">
        <title>Improved pea reference genome and pan-genome highlight genomic features and evolutionary characteristics.</title>
        <authorList>
            <person name="Yang T."/>
            <person name="Liu R."/>
            <person name="Luo Y."/>
            <person name="Hu S."/>
            <person name="Wang D."/>
            <person name="Wang C."/>
            <person name="Pandey M.K."/>
            <person name="Ge S."/>
            <person name="Xu Q."/>
            <person name="Li N."/>
            <person name="Li G."/>
            <person name="Huang Y."/>
            <person name="Saxena R.K."/>
            <person name="Ji Y."/>
            <person name="Li M."/>
            <person name="Yan X."/>
            <person name="He Y."/>
            <person name="Liu Y."/>
            <person name="Wang X."/>
            <person name="Xiang C."/>
            <person name="Varshney R.K."/>
            <person name="Ding H."/>
            <person name="Gao S."/>
            <person name="Zong X."/>
        </authorList>
    </citation>
    <scope>NUCLEOTIDE SEQUENCE [LARGE SCALE GENOMIC DNA]</scope>
    <source>
        <strain evidence="3 4">cv. Zhongwan 6</strain>
    </source>
</reference>
<evidence type="ECO:0000259" key="2">
    <source>
        <dbReference type="Pfam" id="PF22936"/>
    </source>
</evidence>
<accession>A0A9D4XJU9</accession>
<dbReference type="AlphaFoldDB" id="A0A9D4XJU9"/>
<keyword evidence="4" id="KW-1185">Reference proteome</keyword>
<evidence type="ECO:0000313" key="4">
    <source>
        <dbReference type="Proteomes" id="UP001058974"/>
    </source>
</evidence>
<feature type="domain" description="Retrovirus-related Pol polyprotein from transposon TNT 1-94-like beta-barrel" evidence="2">
    <location>
        <begin position="114"/>
        <end position="190"/>
    </location>
</feature>
<evidence type="ECO:0000256" key="1">
    <source>
        <dbReference type="SAM" id="MobiDB-lite"/>
    </source>
</evidence>
<name>A0A9D4XJU9_PEA</name>
<dbReference type="Proteomes" id="UP001058974">
    <property type="component" value="Chromosome 4"/>
</dbReference>
<feature type="region of interest" description="Disordered" evidence="1">
    <location>
        <begin position="283"/>
        <end position="371"/>
    </location>
</feature>
<proteinExistence type="predicted"/>